<dbReference type="PANTHER" id="PTHR12537">
    <property type="entry name" value="RNA BINDING PROTEIN PUMILIO-RELATED"/>
    <property type="match status" value="1"/>
</dbReference>
<feature type="repeat" description="Pumilio" evidence="2">
    <location>
        <begin position="262"/>
        <end position="297"/>
    </location>
</feature>
<feature type="repeat" description="Pumilio" evidence="2">
    <location>
        <begin position="298"/>
        <end position="337"/>
    </location>
</feature>
<comment type="caution">
    <text evidence="5">The sequence shown here is derived from an EMBL/GenBank/DDBJ whole genome shotgun (WGS) entry which is preliminary data.</text>
</comment>
<name>A0A812R5G0_9DINO</name>
<feature type="compositionally biased region" description="Low complexity" evidence="3">
    <location>
        <begin position="186"/>
        <end position="208"/>
    </location>
</feature>
<proteinExistence type="predicted"/>
<dbReference type="Proteomes" id="UP000604046">
    <property type="component" value="Unassembled WGS sequence"/>
</dbReference>
<evidence type="ECO:0000313" key="5">
    <source>
        <dbReference type="EMBL" id="CAE7420322.1"/>
    </source>
</evidence>
<feature type="compositionally biased region" description="Polar residues" evidence="3">
    <location>
        <begin position="174"/>
        <end position="185"/>
    </location>
</feature>
<dbReference type="Pfam" id="PF00806">
    <property type="entry name" value="PUF"/>
    <property type="match status" value="5"/>
</dbReference>
<dbReference type="InterPro" id="IPR016024">
    <property type="entry name" value="ARM-type_fold"/>
</dbReference>
<dbReference type="GO" id="GO:0005737">
    <property type="term" value="C:cytoplasm"/>
    <property type="evidence" value="ECO:0007669"/>
    <property type="project" value="TreeGrafter"/>
</dbReference>
<feature type="domain" description="PUM-HD" evidence="4">
    <location>
        <begin position="118"/>
        <end position="474"/>
    </location>
</feature>
<reference evidence="5" key="1">
    <citation type="submission" date="2021-02" db="EMBL/GenBank/DDBJ databases">
        <authorList>
            <person name="Dougan E. K."/>
            <person name="Rhodes N."/>
            <person name="Thang M."/>
            <person name="Chan C."/>
        </authorList>
    </citation>
    <scope>NUCLEOTIDE SEQUENCE</scope>
</reference>
<sequence length="488" mass="52918">MAERAAEPADEASPFLEILSNDNMRPPAGSLLLQVMLVVALIRNESQCAVRCPLLVRSARLGSDTRAISSEGAHRPRLEAMMQASFVQANGAAMVPMIGTVCSPMPAVLMCPQPALQPAVAFVVNVQGGQPMAFAPNAVPIMAQPMQPMQPVQPVQPAQLVQPTPVQAPCKVNTEPSSPSTPSCLSRTTTASSLESSSTSSFGLSERSMTPVELFSPTPEGARCSIRGRVWQLCQQQNGCRRVQEAIDACSSDQDRNSLAFEMVGHVWEAARCPFGNYVLQKFITVLRPPDCQFIVDEISSRGKRAASQLARHRYGCRIMQRLLEHVRQEQASSMVEGLLGEALQLARHQYGNFVMQCVLSHGTLAQQRSLCLLLKPQACELAMDQNASAVLAKALCHVSPEDKVCLANGLLSQPGLLLAMSKIRHGHQTTLALLRILEGDMLESAVKAIRENFASLSRFRYGRVVLRGIPALNVMCSDLPSEEAPDC</sequence>
<keyword evidence="6" id="KW-1185">Reference proteome</keyword>
<dbReference type="PROSITE" id="PS50303">
    <property type="entry name" value="PUM_HD"/>
    <property type="match status" value="1"/>
</dbReference>
<dbReference type="InterPro" id="IPR011989">
    <property type="entry name" value="ARM-like"/>
</dbReference>
<feature type="region of interest" description="Disordered" evidence="3">
    <location>
        <begin position="168"/>
        <end position="212"/>
    </location>
</feature>
<keyword evidence="1" id="KW-0677">Repeat</keyword>
<accession>A0A812R5G0</accession>
<dbReference type="InterPro" id="IPR001313">
    <property type="entry name" value="Pumilio_RNA-bd_rpt"/>
</dbReference>
<dbReference type="GO" id="GO:0003729">
    <property type="term" value="F:mRNA binding"/>
    <property type="evidence" value="ECO:0007669"/>
    <property type="project" value="TreeGrafter"/>
</dbReference>
<gene>
    <name evidence="5" type="primary">PUM1</name>
    <name evidence="5" type="ORF">SNAT2548_LOCUS22860</name>
</gene>
<evidence type="ECO:0000256" key="1">
    <source>
        <dbReference type="ARBA" id="ARBA00022737"/>
    </source>
</evidence>
<dbReference type="SMART" id="SM00025">
    <property type="entry name" value="Pumilio"/>
    <property type="match status" value="5"/>
</dbReference>
<dbReference type="PROSITE" id="PS50302">
    <property type="entry name" value="PUM"/>
    <property type="match status" value="3"/>
</dbReference>
<dbReference type="Gene3D" id="1.25.10.10">
    <property type="entry name" value="Leucine-rich Repeat Variant"/>
    <property type="match status" value="1"/>
</dbReference>
<dbReference type="SUPFAM" id="SSF48371">
    <property type="entry name" value="ARM repeat"/>
    <property type="match status" value="1"/>
</dbReference>
<evidence type="ECO:0000313" key="6">
    <source>
        <dbReference type="Proteomes" id="UP000604046"/>
    </source>
</evidence>
<dbReference type="GO" id="GO:0010608">
    <property type="term" value="P:post-transcriptional regulation of gene expression"/>
    <property type="evidence" value="ECO:0007669"/>
    <property type="project" value="TreeGrafter"/>
</dbReference>
<evidence type="ECO:0000256" key="3">
    <source>
        <dbReference type="SAM" id="MobiDB-lite"/>
    </source>
</evidence>
<dbReference type="OrthoDB" id="668540at2759"/>
<protein>
    <submittedName>
        <fullName evidence="5">PUM1 protein</fullName>
    </submittedName>
</protein>
<dbReference type="AlphaFoldDB" id="A0A812R5G0"/>
<evidence type="ECO:0000259" key="4">
    <source>
        <dbReference type="PROSITE" id="PS50303"/>
    </source>
</evidence>
<dbReference type="EMBL" id="CAJNDS010002301">
    <property type="protein sequence ID" value="CAE7420322.1"/>
    <property type="molecule type" value="Genomic_DNA"/>
</dbReference>
<dbReference type="InterPro" id="IPR033133">
    <property type="entry name" value="PUM-HD"/>
</dbReference>
<dbReference type="PANTHER" id="PTHR12537:SF12">
    <property type="entry name" value="MATERNAL PROTEIN PUMILIO"/>
    <property type="match status" value="1"/>
</dbReference>
<feature type="repeat" description="Pumilio" evidence="2">
    <location>
        <begin position="338"/>
        <end position="376"/>
    </location>
</feature>
<evidence type="ECO:0000256" key="2">
    <source>
        <dbReference type="PROSITE-ProRule" id="PRU00317"/>
    </source>
</evidence>
<organism evidence="5 6">
    <name type="scientific">Symbiodinium natans</name>
    <dbReference type="NCBI Taxonomy" id="878477"/>
    <lineage>
        <taxon>Eukaryota</taxon>
        <taxon>Sar</taxon>
        <taxon>Alveolata</taxon>
        <taxon>Dinophyceae</taxon>
        <taxon>Suessiales</taxon>
        <taxon>Symbiodiniaceae</taxon>
        <taxon>Symbiodinium</taxon>
    </lineage>
</organism>